<organism evidence="1 2">
    <name type="scientific">Catenulispora pinistramenti</name>
    <dbReference type="NCBI Taxonomy" id="2705254"/>
    <lineage>
        <taxon>Bacteria</taxon>
        <taxon>Bacillati</taxon>
        <taxon>Actinomycetota</taxon>
        <taxon>Actinomycetes</taxon>
        <taxon>Catenulisporales</taxon>
        <taxon>Catenulisporaceae</taxon>
        <taxon>Catenulispora</taxon>
    </lineage>
</organism>
<dbReference type="EMBL" id="JAAFYZ010000189">
    <property type="protein sequence ID" value="MBS2552443.1"/>
    <property type="molecule type" value="Genomic_DNA"/>
</dbReference>
<name>A0ABS5L291_9ACTN</name>
<reference evidence="1 2" key="1">
    <citation type="submission" date="2020-02" db="EMBL/GenBank/DDBJ databases">
        <title>Acidophilic actinobacteria isolated from forest soil.</title>
        <authorList>
            <person name="Golinska P."/>
        </authorList>
    </citation>
    <scope>NUCLEOTIDE SEQUENCE [LARGE SCALE GENOMIC DNA]</scope>
    <source>
        <strain evidence="1 2">NL8</strain>
    </source>
</reference>
<evidence type="ECO:0000313" key="2">
    <source>
        <dbReference type="Proteomes" id="UP000730482"/>
    </source>
</evidence>
<dbReference type="InterPro" id="IPR002213">
    <property type="entry name" value="UDP_glucos_trans"/>
</dbReference>
<dbReference type="Pfam" id="PF00201">
    <property type="entry name" value="UDPGT"/>
    <property type="match status" value="1"/>
</dbReference>
<dbReference type="CDD" id="cd03784">
    <property type="entry name" value="GT1_Gtf-like"/>
    <property type="match status" value="1"/>
</dbReference>
<dbReference type="Gene3D" id="3.40.50.2000">
    <property type="entry name" value="Glycogen Phosphorylase B"/>
    <property type="match status" value="2"/>
</dbReference>
<evidence type="ECO:0000313" key="1">
    <source>
        <dbReference type="EMBL" id="MBS2552443.1"/>
    </source>
</evidence>
<keyword evidence="2" id="KW-1185">Reference proteome</keyword>
<proteinExistence type="predicted"/>
<dbReference type="Proteomes" id="UP000730482">
    <property type="component" value="Unassembled WGS sequence"/>
</dbReference>
<dbReference type="PANTHER" id="PTHR21015">
    <property type="entry name" value="UDP-N-ACETYLGLUCOSAMINE--N-ACETYLMURAMYL-(PENTAPEPTIDE) PYROPHOSPHORYL-UNDECAPRENOL N-ACETYLGLUCOSAMINE TRANSFERASE 1"/>
    <property type="match status" value="1"/>
</dbReference>
<sequence>MIVADSGAGVADLAGSGTRVAGQAEFGASEVVRPRRFLIVVPPLVGHINPTVGVAAALVARGHQVAWVGNPELVGSLAGPGAEVLDCAVPGAPVVRAAGLRGPAALKFLWETFLIPLAEAMVPGVAAAVEAFAPDVMLVDQQAVAGAVVAMRCGVPWATSATTAAELGNPLAAMPKVDAWVRQLLLELEVRNGLATTAASPRYQCTYGDLRFSPHLVLAYSTAALSGEVAALRETLRYVGPSIAERPTDPAFPWHRLPDDRPLVFASVGTANSDASASFLQACAEAIADRPHLFGVVADPTAAVAPADNVLAVPHVPQLDLLQRADAAICHAGQNTVCEALYHGVPLVVAPIRDDQPVVAQQVTAAGAGVRIRFAHARPTQIGTALDQVLTEPAFAAAARRVGESFRGAGGAAAAAEHLESLAYLESLA</sequence>
<gene>
    <name evidence="1" type="ORF">KGQ19_36880</name>
</gene>
<dbReference type="SUPFAM" id="SSF53756">
    <property type="entry name" value="UDP-Glycosyltransferase/glycogen phosphorylase"/>
    <property type="match status" value="1"/>
</dbReference>
<accession>A0ABS5L291</accession>
<dbReference type="PANTHER" id="PTHR21015:SF22">
    <property type="entry name" value="GLYCOSYLTRANSFERASE"/>
    <property type="match status" value="1"/>
</dbReference>
<comment type="caution">
    <text evidence="1">The sequence shown here is derived from an EMBL/GenBank/DDBJ whole genome shotgun (WGS) entry which is preliminary data.</text>
</comment>
<protein>
    <submittedName>
        <fullName evidence="1">Glycosyltransferase</fullName>
    </submittedName>
</protein>